<gene>
    <name evidence="2" type="ORF">LPTSP2_10540</name>
</gene>
<feature type="transmembrane region" description="Helical" evidence="1">
    <location>
        <begin position="139"/>
        <end position="158"/>
    </location>
</feature>
<evidence type="ECO:0000313" key="3">
    <source>
        <dbReference type="Proteomes" id="UP000245206"/>
    </source>
</evidence>
<keyword evidence="1" id="KW-1133">Transmembrane helix</keyword>
<reference evidence="3" key="1">
    <citation type="journal article" date="2019" name="Microbiol. Immunol.">
        <title>Molecular and phenotypic characterization of Leptospira johnsonii sp. nov., Leptospira ellinghausenii sp. nov. and Leptospira ryugenii sp. nov. isolated from soil and water in Japan.</title>
        <authorList>
            <person name="Masuzawa T."/>
            <person name="Saito M."/>
            <person name="Nakao R."/>
            <person name="Nikaido Y."/>
            <person name="Matsumoto M."/>
            <person name="Ogawa M."/>
            <person name="Yokoyama M."/>
            <person name="Hidaka Y."/>
            <person name="Tomita J."/>
            <person name="Sakakibara K."/>
            <person name="Suzuki K."/>
            <person name="Yasuda S."/>
            <person name="Sato H."/>
            <person name="Yamaguchi M."/>
            <person name="Yoshida S.I."/>
            <person name="Koizumi N."/>
            <person name="Kawamura Y."/>
        </authorList>
    </citation>
    <scope>NUCLEOTIDE SEQUENCE [LARGE SCALE GENOMIC DNA]</scope>
    <source>
        <strain evidence="3">E18</strain>
    </source>
</reference>
<name>A0A2P2DAX6_9LEPT</name>
<feature type="transmembrane region" description="Helical" evidence="1">
    <location>
        <begin position="242"/>
        <end position="260"/>
    </location>
</feature>
<feature type="transmembrane region" description="Helical" evidence="1">
    <location>
        <begin position="41"/>
        <end position="60"/>
    </location>
</feature>
<sequence length="274" mass="30719">MEKRFLKWAEILDFLILIGSSLTLVAWIFGVPFFYRTDGPVLSIFTSISLLVIVSLRLATRHFQLWPFTANLAFLMIVGGGNISSILMLLSAPAVHINPKSTLVMTSISTSIGLIFFSFYEILLYLRRTPNRSWILDDILIHLALVPGGLSLIGHLFQNPNYLSMSIDPRVGISLLEMAFMALLALSTVLSNPNLFLWKFLKSGTSNQLIFTGLFVNQYIAPIIYLMLTHETWDSVNFGPELFIFFGGVIATLGFLMFQAKLEENNSLQKNGIT</sequence>
<keyword evidence="1" id="KW-0472">Membrane</keyword>
<evidence type="ECO:0000256" key="1">
    <source>
        <dbReference type="SAM" id="Phobius"/>
    </source>
</evidence>
<feature type="transmembrane region" description="Helical" evidence="1">
    <location>
        <begin position="12"/>
        <end position="35"/>
    </location>
</feature>
<feature type="transmembrane region" description="Helical" evidence="1">
    <location>
        <begin position="103"/>
        <end position="127"/>
    </location>
</feature>
<keyword evidence="1" id="KW-0812">Transmembrane</keyword>
<dbReference type="EMBL" id="BFAZ01000005">
    <property type="protein sequence ID" value="GBF41773.1"/>
    <property type="molecule type" value="Genomic_DNA"/>
</dbReference>
<dbReference type="RefSeq" id="WP_108958923.1">
    <property type="nucleotide sequence ID" value="NZ_BFAZ01000005.1"/>
</dbReference>
<comment type="caution">
    <text evidence="2">The sequence shown here is derived from an EMBL/GenBank/DDBJ whole genome shotgun (WGS) entry which is preliminary data.</text>
</comment>
<proteinExistence type="predicted"/>
<protein>
    <submittedName>
        <fullName evidence="2">Uncharacterized protein</fullName>
    </submittedName>
</protein>
<dbReference type="OrthoDB" id="336483at2"/>
<evidence type="ECO:0000313" key="2">
    <source>
        <dbReference type="EMBL" id="GBF41773.1"/>
    </source>
</evidence>
<dbReference type="AlphaFoldDB" id="A0A2P2DAX6"/>
<feature type="transmembrane region" description="Helical" evidence="1">
    <location>
        <begin position="209"/>
        <end position="230"/>
    </location>
</feature>
<dbReference type="Proteomes" id="UP000245206">
    <property type="component" value="Unassembled WGS sequence"/>
</dbReference>
<feature type="transmembrane region" description="Helical" evidence="1">
    <location>
        <begin position="178"/>
        <end position="197"/>
    </location>
</feature>
<feature type="transmembrane region" description="Helical" evidence="1">
    <location>
        <begin position="72"/>
        <end position="97"/>
    </location>
</feature>
<keyword evidence="3" id="KW-1185">Reference proteome</keyword>
<organism evidence="2 3">
    <name type="scientific">Leptospira ellinghausenii</name>
    <dbReference type="NCBI Taxonomy" id="1917822"/>
    <lineage>
        <taxon>Bacteria</taxon>
        <taxon>Pseudomonadati</taxon>
        <taxon>Spirochaetota</taxon>
        <taxon>Spirochaetia</taxon>
        <taxon>Leptospirales</taxon>
        <taxon>Leptospiraceae</taxon>
        <taxon>Leptospira</taxon>
    </lineage>
</organism>
<accession>A0A2P2DAX6</accession>